<evidence type="ECO:0000313" key="2">
    <source>
        <dbReference type="EMBL" id="KAF8821275.1"/>
    </source>
</evidence>
<sequence>MESVPAPCNNLEAFLDGLLRRIEGLTDIYIHDKLGIPMLQVSTQAKTEEESNFSNRVSTAFAIHLEQTEKMQFLGDLKYVLACQSNGYLLQLNVSPLIVTFYANEKVNIGELLEILPACKAALEVVRTAVESIPEVEMG</sequence>
<name>A0ABQ7JC99_9APIC</name>
<dbReference type="EMBL" id="JADAQX010000201">
    <property type="protein sequence ID" value="KAF8821275.1"/>
    <property type="molecule type" value="Genomic_DNA"/>
</dbReference>
<comment type="caution">
    <text evidence="2">The sequence shown here is derived from an EMBL/GenBank/DDBJ whole genome shotgun (WGS) entry which is preliminary data.</text>
</comment>
<dbReference type="PANTHER" id="PTHR13378">
    <property type="entry name" value="REGULATOR COMPLEX PROTEIN LAMTOR3"/>
    <property type="match status" value="1"/>
</dbReference>
<dbReference type="InterPro" id="IPR015019">
    <property type="entry name" value="LAMTOR3"/>
</dbReference>
<organism evidence="2 3">
    <name type="scientific">Cardiosporidium cionae</name>
    <dbReference type="NCBI Taxonomy" id="476202"/>
    <lineage>
        <taxon>Eukaryota</taxon>
        <taxon>Sar</taxon>
        <taxon>Alveolata</taxon>
        <taxon>Apicomplexa</taxon>
        <taxon>Aconoidasida</taxon>
        <taxon>Nephromycida</taxon>
        <taxon>Cardiosporidium</taxon>
    </lineage>
</organism>
<reference evidence="2 3" key="1">
    <citation type="journal article" date="2020" name="bioRxiv">
        <title>Metabolic contributions of an alphaproteobacterial endosymbiont in the apicomplexan Cardiosporidium cionae.</title>
        <authorList>
            <person name="Hunter E.S."/>
            <person name="Paight C.J."/>
            <person name="Lane C.E."/>
        </authorList>
    </citation>
    <scope>NUCLEOTIDE SEQUENCE [LARGE SCALE GENOMIC DNA]</scope>
    <source>
        <strain evidence="2">ESH_2018</strain>
    </source>
</reference>
<protein>
    <submittedName>
        <fullName evidence="2">Ragulator complex protein LAMTOR3-A</fullName>
    </submittedName>
</protein>
<accession>A0ABQ7JC99</accession>
<comment type="similarity">
    <text evidence="1">Belongs to the LAMTOR3 family.</text>
</comment>
<keyword evidence="3" id="KW-1185">Reference proteome</keyword>
<dbReference type="Proteomes" id="UP000823046">
    <property type="component" value="Unassembled WGS sequence"/>
</dbReference>
<dbReference type="SUPFAM" id="SSF103196">
    <property type="entry name" value="Roadblock/LC7 domain"/>
    <property type="match status" value="1"/>
</dbReference>
<proteinExistence type="inferred from homology"/>
<dbReference type="PANTHER" id="PTHR13378:SF1">
    <property type="entry name" value="RAGULATOR COMPLEX PROTEIN LAMTOR3"/>
    <property type="match status" value="1"/>
</dbReference>
<evidence type="ECO:0000256" key="1">
    <source>
        <dbReference type="ARBA" id="ARBA00005356"/>
    </source>
</evidence>
<dbReference type="Gene3D" id="3.30.450.30">
    <property type="entry name" value="Dynein light chain 2a, cytoplasmic"/>
    <property type="match status" value="1"/>
</dbReference>
<gene>
    <name evidence="2" type="ORF">IE077_000315</name>
</gene>
<dbReference type="SMART" id="SM01278">
    <property type="entry name" value="MAPKK1_Int"/>
    <property type="match status" value="1"/>
</dbReference>
<evidence type="ECO:0000313" key="3">
    <source>
        <dbReference type="Proteomes" id="UP000823046"/>
    </source>
</evidence>
<dbReference type="Pfam" id="PF08923">
    <property type="entry name" value="MAPKK1_Int"/>
    <property type="match status" value="1"/>
</dbReference>